<accession>A0A1I2I5S1</accession>
<organism evidence="1 2">
    <name type="scientific">Spirosoma endophyticum</name>
    <dbReference type="NCBI Taxonomy" id="662367"/>
    <lineage>
        <taxon>Bacteria</taxon>
        <taxon>Pseudomonadati</taxon>
        <taxon>Bacteroidota</taxon>
        <taxon>Cytophagia</taxon>
        <taxon>Cytophagales</taxon>
        <taxon>Cytophagaceae</taxon>
        <taxon>Spirosoma</taxon>
    </lineage>
</organism>
<proteinExistence type="predicted"/>
<dbReference type="AlphaFoldDB" id="A0A1I2I5S1"/>
<dbReference type="Proteomes" id="UP000198598">
    <property type="component" value="Unassembled WGS sequence"/>
</dbReference>
<reference evidence="1 2" key="1">
    <citation type="submission" date="2016-10" db="EMBL/GenBank/DDBJ databases">
        <authorList>
            <person name="de Groot N.N."/>
        </authorList>
    </citation>
    <scope>NUCLEOTIDE SEQUENCE [LARGE SCALE GENOMIC DNA]</scope>
    <source>
        <strain evidence="1 2">DSM 26130</strain>
    </source>
</reference>
<gene>
    <name evidence="1" type="ORF">SAMN05216167_1583</name>
</gene>
<protein>
    <submittedName>
        <fullName evidence="1">Uncharacterized protein</fullName>
    </submittedName>
</protein>
<dbReference type="EMBL" id="FOLQ01000058">
    <property type="protein sequence ID" value="SFF37642.1"/>
    <property type="molecule type" value="Genomic_DNA"/>
</dbReference>
<evidence type="ECO:0000313" key="1">
    <source>
        <dbReference type="EMBL" id="SFF37642.1"/>
    </source>
</evidence>
<evidence type="ECO:0000313" key="2">
    <source>
        <dbReference type="Proteomes" id="UP000198598"/>
    </source>
</evidence>
<sequence length="70" mass="8126">MAVIHLDFAFKGESGTKSIKNHSFRTYLNGKIIDCYNRTLKAYLFRQLTSLQTFTCLRWRMCSNCGSLPK</sequence>
<keyword evidence="2" id="KW-1185">Reference proteome</keyword>
<name>A0A1I2I5S1_9BACT</name>